<feature type="transmembrane region" description="Helical" evidence="6">
    <location>
        <begin position="153"/>
        <end position="172"/>
    </location>
</feature>
<evidence type="ECO:0000313" key="9">
    <source>
        <dbReference type="Proteomes" id="UP001500984"/>
    </source>
</evidence>
<proteinExistence type="predicted"/>
<comment type="caution">
    <text evidence="8">The sequence shown here is derived from an EMBL/GenBank/DDBJ whole genome shotgun (WGS) entry which is preliminary data.</text>
</comment>
<gene>
    <name evidence="8" type="ORF">GCM10009823_24780</name>
</gene>
<feature type="transmembrane region" description="Helical" evidence="6">
    <location>
        <begin position="116"/>
        <end position="133"/>
    </location>
</feature>
<dbReference type="Proteomes" id="UP001500984">
    <property type="component" value="Unassembled WGS sequence"/>
</dbReference>
<evidence type="ECO:0000256" key="5">
    <source>
        <dbReference type="ARBA" id="ARBA00023136"/>
    </source>
</evidence>
<dbReference type="PANTHER" id="PTHR43840">
    <property type="entry name" value="MITOCHONDRIAL METAL TRANSPORTER 1-RELATED"/>
    <property type="match status" value="1"/>
</dbReference>
<accession>A0ABN2X094</accession>
<keyword evidence="4 6" id="KW-1133">Transmembrane helix</keyword>
<reference evidence="8 9" key="1">
    <citation type="journal article" date="2019" name="Int. J. Syst. Evol. Microbiol.">
        <title>The Global Catalogue of Microorganisms (GCM) 10K type strain sequencing project: providing services to taxonomists for standard genome sequencing and annotation.</title>
        <authorList>
            <consortium name="The Broad Institute Genomics Platform"/>
            <consortium name="The Broad Institute Genome Sequencing Center for Infectious Disease"/>
            <person name="Wu L."/>
            <person name="Ma J."/>
        </authorList>
    </citation>
    <scope>NUCLEOTIDE SEQUENCE [LARGE SCALE GENOMIC DNA]</scope>
    <source>
        <strain evidence="8 9">JCM 15900</strain>
    </source>
</reference>
<feature type="transmembrane region" description="Helical" evidence="6">
    <location>
        <begin position="80"/>
        <end position="104"/>
    </location>
</feature>
<feature type="transmembrane region" description="Helical" evidence="6">
    <location>
        <begin position="184"/>
        <end position="202"/>
    </location>
</feature>
<organism evidence="8 9">
    <name type="scientific">Brevibacterium salitolerans</name>
    <dbReference type="NCBI Taxonomy" id="1403566"/>
    <lineage>
        <taxon>Bacteria</taxon>
        <taxon>Bacillati</taxon>
        <taxon>Actinomycetota</taxon>
        <taxon>Actinomycetes</taxon>
        <taxon>Micrococcales</taxon>
        <taxon>Brevibacteriaceae</taxon>
        <taxon>Brevibacterium</taxon>
    </lineage>
</organism>
<comment type="subcellular location">
    <subcellularLocation>
        <location evidence="1">Membrane</location>
        <topology evidence="1">Multi-pass membrane protein</topology>
    </subcellularLocation>
</comment>
<feature type="domain" description="Cation efflux protein transmembrane" evidence="7">
    <location>
        <begin position="8"/>
        <end position="212"/>
    </location>
</feature>
<dbReference type="InterPro" id="IPR058533">
    <property type="entry name" value="Cation_efflux_TM"/>
</dbReference>
<evidence type="ECO:0000256" key="3">
    <source>
        <dbReference type="ARBA" id="ARBA00022692"/>
    </source>
</evidence>
<evidence type="ECO:0000313" key="8">
    <source>
        <dbReference type="EMBL" id="GAA2101794.1"/>
    </source>
</evidence>
<dbReference type="InterPro" id="IPR027469">
    <property type="entry name" value="Cation_efflux_TMD_sf"/>
</dbReference>
<dbReference type="Pfam" id="PF01545">
    <property type="entry name" value="Cation_efflux"/>
    <property type="match status" value="1"/>
</dbReference>
<dbReference type="PANTHER" id="PTHR43840:SF15">
    <property type="entry name" value="MITOCHONDRIAL METAL TRANSPORTER 1-RELATED"/>
    <property type="match status" value="1"/>
</dbReference>
<name>A0ABN2X094_9MICO</name>
<dbReference type="SUPFAM" id="SSF161111">
    <property type="entry name" value="Cation efflux protein transmembrane domain-like"/>
    <property type="match status" value="1"/>
</dbReference>
<evidence type="ECO:0000256" key="1">
    <source>
        <dbReference type="ARBA" id="ARBA00004141"/>
    </source>
</evidence>
<dbReference type="Gene3D" id="1.20.1510.10">
    <property type="entry name" value="Cation efflux protein transmembrane domain"/>
    <property type="match status" value="1"/>
</dbReference>
<protein>
    <submittedName>
        <fullName evidence="8">Cation diffusion facilitator family transporter</fullName>
    </submittedName>
</protein>
<evidence type="ECO:0000256" key="2">
    <source>
        <dbReference type="ARBA" id="ARBA00022448"/>
    </source>
</evidence>
<feature type="transmembrane region" description="Helical" evidence="6">
    <location>
        <begin position="12"/>
        <end position="34"/>
    </location>
</feature>
<keyword evidence="5 6" id="KW-0472">Membrane</keyword>
<dbReference type="RefSeq" id="WP_291793488.1">
    <property type="nucleotide sequence ID" value="NZ_BAAAPZ010000011.1"/>
</dbReference>
<keyword evidence="3 6" id="KW-0812">Transmembrane</keyword>
<dbReference type="EMBL" id="BAAAPZ010000011">
    <property type="protein sequence ID" value="GAA2101794.1"/>
    <property type="molecule type" value="Genomic_DNA"/>
</dbReference>
<keyword evidence="2" id="KW-0813">Transport</keyword>
<evidence type="ECO:0000256" key="6">
    <source>
        <dbReference type="SAM" id="Phobius"/>
    </source>
</evidence>
<evidence type="ECO:0000259" key="7">
    <source>
        <dbReference type="Pfam" id="PF01545"/>
    </source>
</evidence>
<feature type="transmembrane region" description="Helical" evidence="6">
    <location>
        <begin position="40"/>
        <end position="59"/>
    </location>
</feature>
<sequence length="302" mass="32010">MDSEKKALTVSLTGILTVAALGIGFGLLSGSYAIAFDGMISLVDAIMSLVSIQVAGLITRSLLRGPSSLFGVGYWHLEPFVLALNALLMMAVTGYALVQAVLALFSGGRAVEFGPAVVYAVVVVILTVSFAVVEHRANRKIGSALVAMDVKGWIMTGGVTGALLLAFVLGAVLDARGQDQLTPYVDPAVLVLVAIVLLPIPVPTLRRAVREIALVTPSSLRAEAEAVAERTAHTHGFSSSAVYPVQVGRSRQVEIVFLVPEKADVKPLQEWDRIRREVGAELGAEDPNNWITVAFTTDPQLL</sequence>
<keyword evidence="9" id="KW-1185">Reference proteome</keyword>
<evidence type="ECO:0000256" key="4">
    <source>
        <dbReference type="ARBA" id="ARBA00022989"/>
    </source>
</evidence>
<dbReference type="InterPro" id="IPR050291">
    <property type="entry name" value="CDF_Transporter"/>
</dbReference>